<proteinExistence type="predicted"/>
<evidence type="ECO:0000313" key="1">
    <source>
        <dbReference type="EMBL" id="ETN83490.1"/>
    </source>
</evidence>
<dbReference type="KEGG" id="nai:NECAME_01797"/>
<gene>
    <name evidence="1" type="ORF">NECAME_01797</name>
</gene>
<reference evidence="2" key="1">
    <citation type="journal article" date="2014" name="Nat. Genet.">
        <title>Genome of the human hookworm Necator americanus.</title>
        <authorList>
            <person name="Tang Y.T."/>
            <person name="Gao X."/>
            <person name="Rosa B.A."/>
            <person name="Abubucker S."/>
            <person name="Hallsworth-Pepin K."/>
            <person name="Martin J."/>
            <person name="Tyagi R."/>
            <person name="Heizer E."/>
            <person name="Zhang X."/>
            <person name="Bhonagiri-Palsikar V."/>
            <person name="Minx P."/>
            <person name="Warren W.C."/>
            <person name="Wang Q."/>
            <person name="Zhan B."/>
            <person name="Hotez P.J."/>
            <person name="Sternberg P.W."/>
            <person name="Dougall A."/>
            <person name="Gaze S.T."/>
            <person name="Mulvenna J."/>
            <person name="Sotillo J."/>
            <person name="Ranganathan S."/>
            <person name="Rabelo E.M."/>
            <person name="Wilson R.K."/>
            <person name="Felgner P.L."/>
            <person name="Bethony J."/>
            <person name="Hawdon J.M."/>
            <person name="Gasser R.B."/>
            <person name="Loukas A."/>
            <person name="Mitreva M."/>
        </authorList>
    </citation>
    <scope>NUCLEOTIDE SEQUENCE [LARGE SCALE GENOMIC DNA]</scope>
</reference>
<accession>W2TN09</accession>
<name>W2TN09_NECAM</name>
<sequence>MKCYGSFQWERKGEKEKKAKKFSQMYKVYVTTELRYGFLNHVRYVTCNENWLCELVAELFNRHLYDFGSI</sequence>
<dbReference type="AlphaFoldDB" id="W2TN09"/>
<dbReference type="Proteomes" id="UP000053676">
    <property type="component" value="Unassembled WGS sequence"/>
</dbReference>
<evidence type="ECO:0000313" key="2">
    <source>
        <dbReference type="Proteomes" id="UP000053676"/>
    </source>
</evidence>
<organism evidence="1 2">
    <name type="scientific">Necator americanus</name>
    <name type="common">Human hookworm</name>
    <dbReference type="NCBI Taxonomy" id="51031"/>
    <lineage>
        <taxon>Eukaryota</taxon>
        <taxon>Metazoa</taxon>
        <taxon>Ecdysozoa</taxon>
        <taxon>Nematoda</taxon>
        <taxon>Chromadorea</taxon>
        <taxon>Rhabditida</taxon>
        <taxon>Rhabditina</taxon>
        <taxon>Rhabditomorpha</taxon>
        <taxon>Strongyloidea</taxon>
        <taxon>Ancylostomatidae</taxon>
        <taxon>Bunostominae</taxon>
        <taxon>Necator</taxon>
    </lineage>
</organism>
<protein>
    <submittedName>
        <fullName evidence="1">Uncharacterized protein</fullName>
    </submittedName>
</protein>
<dbReference type="EMBL" id="KI658196">
    <property type="protein sequence ID" value="ETN83490.1"/>
    <property type="molecule type" value="Genomic_DNA"/>
</dbReference>
<keyword evidence="2" id="KW-1185">Reference proteome</keyword>